<sequence>MQIKVSSLFKIKRKGNSQQQQQQMATASRHRNRNIDCSPVAVVNSNYAMDERFLVNTAFGEMLKKMLMIHSFSLLGSCLPVGVAVDGMYKCMNNNSQAWLGFM</sequence>
<dbReference type="EMBL" id="LVZM01000265">
    <property type="protein sequence ID" value="OUC49820.1"/>
    <property type="molecule type" value="Genomic_DNA"/>
</dbReference>
<proteinExistence type="predicted"/>
<comment type="caution">
    <text evidence="3">The sequence shown here is derived from an EMBL/GenBank/DDBJ whole genome shotgun (WGS) entry which is preliminary data.</text>
</comment>
<organism evidence="3 4">
    <name type="scientific">Trichinella nativa</name>
    <dbReference type="NCBI Taxonomy" id="6335"/>
    <lineage>
        <taxon>Eukaryota</taxon>
        <taxon>Metazoa</taxon>
        <taxon>Ecdysozoa</taxon>
        <taxon>Nematoda</taxon>
        <taxon>Enoplea</taxon>
        <taxon>Dorylaimia</taxon>
        <taxon>Trichinellida</taxon>
        <taxon>Trichinellidae</taxon>
        <taxon>Trichinella</taxon>
    </lineage>
</organism>
<evidence type="ECO:0000313" key="3">
    <source>
        <dbReference type="EMBL" id="OUC49820.1"/>
    </source>
</evidence>
<name>A0A1Y3EYG1_9BILA</name>
<dbReference type="Proteomes" id="UP000243006">
    <property type="component" value="Unassembled WGS sequence"/>
</dbReference>
<feature type="region of interest" description="Disordered" evidence="1">
    <location>
        <begin position="12"/>
        <end position="32"/>
    </location>
</feature>
<keyword evidence="2" id="KW-0812">Transmembrane</keyword>
<evidence type="ECO:0000256" key="1">
    <source>
        <dbReference type="SAM" id="MobiDB-lite"/>
    </source>
</evidence>
<evidence type="ECO:0000256" key="2">
    <source>
        <dbReference type="SAM" id="Phobius"/>
    </source>
</evidence>
<keyword evidence="2" id="KW-1133">Transmembrane helix</keyword>
<protein>
    <submittedName>
        <fullName evidence="3">Uncharacterized protein</fullName>
    </submittedName>
</protein>
<feature type="transmembrane region" description="Helical" evidence="2">
    <location>
        <begin position="67"/>
        <end position="85"/>
    </location>
</feature>
<reference evidence="3 4" key="1">
    <citation type="submission" date="2015-04" db="EMBL/GenBank/DDBJ databases">
        <title>Draft genome of the roundworm Trichinella nativa.</title>
        <authorList>
            <person name="Mitreva M."/>
        </authorList>
    </citation>
    <scope>NUCLEOTIDE SEQUENCE [LARGE SCALE GENOMIC DNA]</scope>
    <source>
        <strain evidence="3 4">ISS45</strain>
    </source>
</reference>
<dbReference type="AlphaFoldDB" id="A0A1Y3EYG1"/>
<gene>
    <name evidence="3" type="ORF">D917_05047</name>
</gene>
<evidence type="ECO:0000313" key="4">
    <source>
        <dbReference type="Proteomes" id="UP000243006"/>
    </source>
</evidence>
<keyword evidence="2" id="KW-0472">Membrane</keyword>
<accession>A0A1Y3EYG1</accession>